<name>A0AAU9D7I2_9FUSO</name>
<dbReference type="PROSITE" id="PS51178">
    <property type="entry name" value="PASTA"/>
    <property type="match status" value="2"/>
</dbReference>
<dbReference type="AlphaFoldDB" id="A0AAU9D7I2"/>
<feature type="domain" description="PASTA" evidence="1">
    <location>
        <begin position="167"/>
        <end position="234"/>
    </location>
</feature>
<dbReference type="Gene3D" id="3.30.10.20">
    <property type="match status" value="3"/>
</dbReference>
<dbReference type="EMBL" id="AP027059">
    <property type="protein sequence ID" value="BDU50538.1"/>
    <property type="molecule type" value="Genomic_DNA"/>
</dbReference>
<dbReference type="KEGG" id="haby:HLVA_11070"/>
<dbReference type="InterPro" id="IPR005543">
    <property type="entry name" value="PASTA_dom"/>
</dbReference>
<keyword evidence="3" id="KW-1185">Reference proteome</keyword>
<dbReference type="CDD" id="cd06577">
    <property type="entry name" value="PASTA_pknB"/>
    <property type="match status" value="2"/>
</dbReference>
<dbReference type="Proteomes" id="UP001321582">
    <property type="component" value="Chromosome"/>
</dbReference>
<feature type="domain" description="PASTA" evidence="1">
    <location>
        <begin position="31"/>
        <end position="97"/>
    </location>
</feature>
<evidence type="ECO:0000313" key="2">
    <source>
        <dbReference type="EMBL" id="BDU50538.1"/>
    </source>
</evidence>
<gene>
    <name evidence="2" type="ORF">HLVA_11070</name>
</gene>
<evidence type="ECO:0000313" key="3">
    <source>
        <dbReference type="Proteomes" id="UP001321582"/>
    </source>
</evidence>
<organism evidence="2 3">
    <name type="scientific">Haliovirga abyssi</name>
    <dbReference type="NCBI Taxonomy" id="2996794"/>
    <lineage>
        <taxon>Bacteria</taxon>
        <taxon>Fusobacteriati</taxon>
        <taxon>Fusobacteriota</taxon>
        <taxon>Fusobacteriia</taxon>
        <taxon>Fusobacteriales</taxon>
        <taxon>Haliovirgaceae</taxon>
        <taxon>Haliovirga</taxon>
    </lineage>
</organism>
<evidence type="ECO:0000259" key="1">
    <source>
        <dbReference type="PROSITE" id="PS51178"/>
    </source>
</evidence>
<dbReference type="RefSeq" id="WP_307903404.1">
    <property type="nucleotide sequence ID" value="NZ_AP027059.1"/>
</dbReference>
<dbReference type="Pfam" id="PF03793">
    <property type="entry name" value="PASTA"/>
    <property type="match status" value="3"/>
</dbReference>
<sequence>MKKAIYLLTLLISISIFLFLGSRIFVKLFFNEYYVITPSFIGMKYDDAFTLSKKMSLNLVVLEKEFSKYNKDVIFDQIPKMNTKVKKNRAIKIWVSKGKIERKVPNLFRNDLAEVKSLLIKNGIEIENVSYTHSSLPFNSIIACDPAYGTILKANQKISLLISLSQNTKNVYMPDIIGINFESAKKILEKSNLIIGKTEFINDDFVDNNIILDSSPRAGEKLHPGSVVNLTINQK</sequence>
<protein>
    <recommendedName>
        <fullName evidence="1">PASTA domain-containing protein</fullName>
    </recommendedName>
</protein>
<reference evidence="2 3" key="1">
    <citation type="submission" date="2022-11" db="EMBL/GenBank/DDBJ databases">
        <title>Haliovirga abyssi gen. nov., sp. nov., a mesophilic fermentative bacterium isolated from the Iheya North hydrothermal field and the proposal of Haliovirgaceae fam. nov.</title>
        <authorList>
            <person name="Miyazaki U."/>
            <person name="Tame A."/>
            <person name="Miyazaki J."/>
            <person name="Takai K."/>
            <person name="Sawayama S."/>
            <person name="Kitajima M."/>
            <person name="Okamoto A."/>
            <person name="Nakagawa S."/>
        </authorList>
    </citation>
    <scope>NUCLEOTIDE SEQUENCE [LARGE SCALE GENOMIC DNA]</scope>
    <source>
        <strain evidence="2 3">IC12</strain>
    </source>
</reference>
<proteinExistence type="predicted"/>
<accession>A0AAU9D7I2</accession>
<dbReference type="SMART" id="SM00740">
    <property type="entry name" value="PASTA"/>
    <property type="match status" value="3"/>
</dbReference>